<dbReference type="SUPFAM" id="SSF46689">
    <property type="entry name" value="Homeodomain-like"/>
    <property type="match status" value="1"/>
</dbReference>
<gene>
    <name evidence="6" type="ORF">ABT58_11130</name>
</gene>
<evidence type="ECO:0000313" key="7">
    <source>
        <dbReference type="Proteomes" id="UP000036426"/>
    </source>
</evidence>
<dbReference type="PROSITE" id="PS50045">
    <property type="entry name" value="SIGMA54_INTERACT_4"/>
    <property type="match status" value="1"/>
</dbReference>
<keyword evidence="1" id="KW-0547">Nucleotide-binding</keyword>
<keyword evidence="3" id="KW-0805">Transcription regulation</keyword>
<dbReference type="GO" id="GO:0005524">
    <property type="term" value="F:ATP binding"/>
    <property type="evidence" value="ECO:0007669"/>
    <property type="project" value="UniProtKB-KW"/>
</dbReference>
<keyword evidence="7" id="KW-1185">Reference proteome</keyword>
<dbReference type="GO" id="GO:0006355">
    <property type="term" value="P:regulation of DNA-templated transcription"/>
    <property type="evidence" value="ECO:0007669"/>
    <property type="project" value="InterPro"/>
</dbReference>
<dbReference type="Proteomes" id="UP000036426">
    <property type="component" value="Unassembled WGS sequence"/>
</dbReference>
<dbReference type="InterPro" id="IPR058031">
    <property type="entry name" value="AAA_lid_NorR"/>
</dbReference>
<dbReference type="CDD" id="cd00009">
    <property type="entry name" value="AAA"/>
    <property type="match status" value="1"/>
</dbReference>
<dbReference type="RefSeq" id="WP_047874477.1">
    <property type="nucleotide sequence ID" value="NZ_BMYC01000010.1"/>
</dbReference>
<dbReference type="Gene3D" id="1.10.8.60">
    <property type="match status" value="1"/>
</dbReference>
<dbReference type="PATRIC" id="fig|754436.4.peg.2363"/>
<keyword evidence="2" id="KW-0067">ATP-binding</keyword>
<dbReference type="InterPro" id="IPR009057">
    <property type="entry name" value="Homeodomain-like_sf"/>
</dbReference>
<evidence type="ECO:0000256" key="3">
    <source>
        <dbReference type="ARBA" id="ARBA00023015"/>
    </source>
</evidence>
<dbReference type="Gene3D" id="1.10.10.60">
    <property type="entry name" value="Homeodomain-like"/>
    <property type="match status" value="1"/>
</dbReference>
<dbReference type="OrthoDB" id="9804019at2"/>
<feature type="domain" description="Sigma-54 factor interaction" evidence="5">
    <location>
        <begin position="144"/>
        <end position="362"/>
    </location>
</feature>
<evidence type="ECO:0000313" key="6">
    <source>
        <dbReference type="EMBL" id="KLV00774.1"/>
    </source>
</evidence>
<name>A0A0J1GMW3_9GAMM</name>
<sequence length="442" mass="49522">MVKTNSAVLGTLVVLGGGECTWVPALENAGWLCHRSLDLRAAERLLLETGPCIGVVDLTRDNFSLQGIAGLVNRNKQARWLALVRDDQLRNDAICQFIVNFCVDYFTAPVPEGQWLKTIGHQLGMLQLERRVWPELGQFGQHGLQGEQPAMQKLQHQVKRLAMTDMPVLVLGEIGTGKELVAQAIHQASTRAKSAFVTVNCEDLESDWCVVLPPDRGRHCCFLKAENGVLFLDELALLSDACQQDLLRLLESEAFNTACGRAIQPNVRLIVSTRYTLEELLEAGTLREDLYYRLNTFTLTVPALRDRGGDIQLLAEFLLLKFARQYNSPVKELSSKASQLLMNYSWPGNVRELVGQIKRAILLADNKVLDVEHFDLPRITDDRQSLKKIREDSERGALLAVLENNKGQISAAARELGVSRATMYRLLNKHDLVPPPRHFRQG</sequence>
<dbReference type="Gene3D" id="3.40.50.300">
    <property type="entry name" value="P-loop containing nucleotide triphosphate hydrolases"/>
    <property type="match status" value="1"/>
</dbReference>
<dbReference type="InterPro" id="IPR003593">
    <property type="entry name" value="AAA+_ATPase"/>
</dbReference>
<accession>A0A0J1GMW3</accession>
<dbReference type="PANTHER" id="PTHR32071">
    <property type="entry name" value="TRANSCRIPTIONAL REGULATORY PROTEIN"/>
    <property type="match status" value="1"/>
</dbReference>
<evidence type="ECO:0000256" key="2">
    <source>
        <dbReference type="ARBA" id="ARBA00022840"/>
    </source>
</evidence>
<comment type="caution">
    <text evidence="6">The sequence shown here is derived from an EMBL/GenBank/DDBJ whole genome shotgun (WGS) entry which is preliminary data.</text>
</comment>
<organism evidence="6 7">
    <name type="scientific">Photobacterium aphoticum</name>
    <dbReference type="NCBI Taxonomy" id="754436"/>
    <lineage>
        <taxon>Bacteria</taxon>
        <taxon>Pseudomonadati</taxon>
        <taxon>Pseudomonadota</taxon>
        <taxon>Gammaproteobacteria</taxon>
        <taxon>Vibrionales</taxon>
        <taxon>Vibrionaceae</taxon>
        <taxon>Photobacterium</taxon>
    </lineage>
</organism>
<evidence type="ECO:0000256" key="4">
    <source>
        <dbReference type="ARBA" id="ARBA00023163"/>
    </source>
</evidence>
<dbReference type="Pfam" id="PF02954">
    <property type="entry name" value="HTH_8"/>
    <property type="match status" value="1"/>
</dbReference>
<dbReference type="InterPro" id="IPR002197">
    <property type="entry name" value="HTH_Fis"/>
</dbReference>
<dbReference type="PANTHER" id="PTHR32071:SF120">
    <property type="entry name" value="TRANSCRIPTIONAL REGULATOR-RELATED"/>
    <property type="match status" value="1"/>
</dbReference>
<dbReference type="Pfam" id="PF14532">
    <property type="entry name" value="Sigma54_activ_2"/>
    <property type="match status" value="1"/>
</dbReference>
<dbReference type="SMART" id="SM00382">
    <property type="entry name" value="AAA"/>
    <property type="match status" value="1"/>
</dbReference>
<dbReference type="InterPro" id="IPR027417">
    <property type="entry name" value="P-loop_NTPase"/>
</dbReference>
<proteinExistence type="predicted"/>
<dbReference type="InterPro" id="IPR002078">
    <property type="entry name" value="Sigma_54_int"/>
</dbReference>
<keyword evidence="4" id="KW-0804">Transcription</keyword>
<dbReference type="GO" id="GO:0043565">
    <property type="term" value="F:sequence-specific DNA binding"/>
    <property type="evidence" value="ECO:0007669"/>
    <property type="project" value="InterPro"/>
</dbReference>
<dbReference type="SUPFAM" id="SSF52540">
    <property type="entry name" value="P-loop containing nucleoside triphosphate hydrolases"/>
    <property type="match status" value="1"/>
</dbReference>
<protein>
    <submittedName>
        <fullName evidence="6">Fis family transcriptional regulator</fullName>
    </submittedName>
</protein>
<dbReference type="PRINTS" id="PR01590">
    <property type="entry name" value="HTHFIS"/>
</dbReference>
<reference evidence="6 7" key="1">
    <citation type="submission" date="2015-05" db="EMBL/GenBank/DDBJ databases">
        <title>Photobacterium galathea sp. nov.</title>
        <authorList>
            <person name="Machado H."/>
            <person name="Gram L."/>
        </authorList>
    </citation>
    <scope>NUCLEOTIDE SEQUENCE [LARGE SCALE GENOMIC DNA]</scope>
    <source>
        <strain evidence="6 7">DSM 25995</strain>
    </source>
</reference>
<dbReference type="AlphaFoldDB" id="A0A0J1GMW3"/>
<dbReference type="Pfam" id="PF25601">
    <property type="entry name" value="AAA_lid_14"/>
    <property type="match status" value="1"/>
</dbReference>
<evidence type="ECO:0000259" key="5">
    <source>
        <dbReference type="PROSITE" id="PS50045"/>
    </source>
</evidence>
<evidence type="ECO:0000256" key="1">
    <source>
        <dbReference type="ARBA" id="ARBA00022741"/>
    </source>
</evidence>
<dbReference type="EMBL" id="LDOV01000020">
    <property type="protein sequence ID" value="KLV00774.1"/>
    <property type="molecule type" value="Genomic_DNA"/>
</dbReference>
<dbReference type="InterPro" id="IPR045343">
    <property type="entry name" value="VpsR"/>
</dbReference>
<dbReference type="Pfam" id="PF20161">
    <property type="entry name" value="VpsR"/>
    <property type="match status" value="1"/>
</dbReference>